<feature type="transmembrane region" description="Helical" evidence="1">
    <location>
        <begin position="12"/>
        <end position="38"/>
    </location>
</feature>
<sequence length="166" mass="18042">MSSSRTDVSRSSLVKTILITGLIAGTLDIMAACVNVYISSGTDAVTVLQYIASVFLGKESYAMGFVSALLGLIVHYAISYGWTILLFLLYPKLKFLSGNKVLVGLLYGVFVWLVMNLVILKLIGLGKGSFNLLQATIGCGILMLCIGLPIVWGANTYYQRRKNVFD</sequence>
<organism evidence="2 3">
    <name type="scientific">Dawidia cretensis</name>
    <dbReference type="NCBI Taxonomy" id="2782350"/>
    <lineage>
        <taxon>Bacteria</taxon>
        <taxon>Pseudomonadati</taxon>
        <taxon>Bacteroidota</taxon>
        <taxon>Cytophagia</taxon>
        <taxon>Cytophagales</taxon>
        <taxon>Chryseotaleaceae</taxon>
        <taxon>Dawidia</taxon>
    </lineage>
</organism>
<evidence type="ECO:0000313" key="3">
    <source>
        <dbReference type="Proteomes" id="UP001319080"/>
    </source>
</evidence>
<comment type="caution">
    <text evidence="2">The sequence shown here is derived from an EMBL/GenBank/DDBJ whole genome shotgun (WGS) entry which is preliminary data.</text>
</comment>
<keyword evidence="3" id="KW-1185">Reference proteome</keyword>
<name>A0AAP2E3X6_9BACT</name>
<feature type="transmembrane region" description="Helical" evidence="1">
    <location>
        <begin position="132"/>
        <end position="152"/>
    </location>
</feature>
<dbReference type="Proteomes" id="UP001319080">
    <property type="component" value="Unassembled WGS sequence"/>
</dbReference>
<reference evidence="2 3" key="1">
    <citation type="submission" date="2021-05" db="EMBL/GenBank/DDBJ databases">
        <title>A Polyphasic approach of four new species of the genus Ohtaekwangia: Ohtaekwangia histidinii sp. nov., Ohtaekwangia cretensis sp. nov., Ohtaekwangia indiensis sp. nov., Ohtaekwangia reichenbachii sp. nov. from diverse environment.</title>
        <authorList>
            <person name="Octaviana S."/>
        </authorList>
    </citation>
    <scope>NUCLEOTIDE SEQUENCE [LARGE SCALE GENOMIC DNA]</scope>
    <source>
        <strain evidence="2 3">PWU5</strain>
    </source>
</reference>
<feature type="transmembrane region" description="Helical" evidence="1">
    <location>
        <begin position="65"/>
        <end position="89"/>
    </location>
</feature>
<feature type="transmembrane region" description="Helical" evidence="1">
    <location>
        <begin position="101"/>
        <end position="120"/>
    </location>
</feature>
<accession>A0AAP2E3X6</accession>
<evidence type="ECO:0000313" key="2">
    <source>
        <dbReference type="EMBL" id="MBT1711684.1"/>
    </source>
</evidence>
<protein>
    <submittedName>
        <fullName evidence="2">DUF1440 domain-containing protein</fullName>
    </submittedName>
</protein>
<gene>
    <name evidence="2" type="ORF">KK062_25805</name>
</gene>
<dbReference type="EMBL" id="JAHESE010000038">
    <property type="protein sequence ID" value="MBT1711684.1"/>
    <property type="molecule type" value="Genomic_DNA"/>
</dbReference>
<dbReference type="RefSeq" id="WP_254087254.1">
    <property type="nucleotide sequence ID" value="NZ_JAHESE010000038.1"/>
</dbReference>
<keyword evidence="1" id="KW-0812">Transmembrane</keyword>
<keyword evidence="1" id="KW-0472">Membrane</keyword>
<evidence type="ECO:0000256" key="1">
    <source>
        <dbReference type="SAM" id="Phobius"/>
    </source>
</evidence>
<proteinExistence type="predicted"/>
<dbReference type="AlphaFoldDB" id="A0AAP2E3X6"/>
<keyword evidence="1" id="KW-1133">Transmembrane helix</keyword>